<evidence type="ECO:0008006" key="3">
    <source>
        <dbReference type="Google" id="ProtNLM"/>
    </source>
</evidence>
<dbReference type="EMBL" id="CP121464">
    <property type="protein sequence ID" value="WFR80906.1"/>
    <property type="molecule type" value="Genomic_DNA"/>
</dbReference>
<dbReference type="RefSeq" id="WP_152598854.1">
    <property type="nucleotide sequence ID" value="NZ_CP121464.1"/>
</dbReference>
<protein>
    <recommendedName>
        <fullName evidence="3">HEAT repeat domain-containing protein</fullName>
    </recommendedName>
</protein>
<evidence type="ECO:0000313" key="1">
    <source>
        <dbReference type="EMBL" id="WFR80906.1"/>
    </source>
</evidence>
<dbReference type="Proteomes" id="UP001219584">
    <property type="component" value="Chromosome"/>
</dbReference>
<evidence type="ECO:0000313" key="2">
    <source>
        <dbReference type="Proteomes" id="UP001219584"/>
    </source>
</evidence>
<sequence length="209" mass="24108">MKKSINSNILDIIKKGRIIELENLSKPSRERILEKEHLDEILKQLNQKNSSERKKELLWLIALKGDKSSEILRLAKRKIYSIRNFGEYPIISRSLNYAIYYALCKTENNDMKNIANSLLENKSGEIRLLVAEFYLHKKQIEKSIEIIIKILDEINIDHNIANAIDMDVASCADIEILKIIKDKYINSNSIITDGIKHVISVMETAISNK</sequence>
<gene>
    <name evidence="1" type="ORF">P9875_07005</name>
</gene>
<reference evidence="1 2" key="1">
    <citation type="submission" date="2023-04" db="EMBL/GenBank/DDBJ databases">
        <title>Nanopore sequencing of Janthinobacterium from water.</title>
        <authorList>
            <person name="Ciuchcinski K."/>
            <person name="Rokowska A."/>
            <person name="Dziewit L."/>
        </authorList>
    </citation>
    <scope>NUCLEOTIDE SEQUENCE [LARGE SCALE GENOMIC DNA]</scope>
    <source>
        <strain evidence="1 2">DEMB2</strain>
    </source>
</reference>
<organism evidence="1 2">
    <name type="scientific">Janthinobacterium rivuli</name>
    <dbReference type="NCBI Taxonomy" id="2751478"/>
    <lineage>
        <taxon>Bacteria</taxon>
        <taxon>Pseudomonadati</taxon>
        <taxon>Pseudomonadota</taxon>
        <taxon>Betaproteobacteria</taxon>
        <taxon>Burkholderiales</taxon>
        <taxon>Oxalobacteraceae</taxon>
        <taxon>Janthinobacterium</taxon>
    </lineage>
</organism>
<proteinExistence type="predicted"/>
<accession>A0ABY8I7K1</accession>
<name>A0ABY8I7K1_9BURK</name>
<keyword evidence="2" id="KW-1185">Reference proteome</keyword>